<dbReference type="Proteomes" id="UP000515292">
    <property type="component" value="Chromosome"/>
</dbReference>
<comment type="function">
    <text evidence="6">Catalyzes the adenylation by ATP of the carboxyl group of the C-terminal glycine of sulfur carrier protein MoaD.</text>
</comment>
<dbReference type="GO" id="GO:0005829">
    <property type="term" value="C:cytosol"/>
    <property type="evidence" value="ECO:0007669"/>
    <property type="project" value="TreeGrafter"/>
</dbReference>
<dbReference type="Gene3D" id="3.40.250.10">
    <property type="entry name" value="Rhodanese-like domain"/>
    <property type="match status" value="1"/>
</dbReference>
<evidence type="ECO:0000256" key="3">
    <source>
        <dbReference type="ARBA" id="ARBA00022741"/>
    </source>
</evidence>
<dbReference type="CDD" id="cd00757">
    <property type="entry name" value="ThiF_MoeB_HesA_family"/>
    <property type="match status" value="1"/>
</dbReference>
<evidence type="ECO:0000256" key="5">
    <source>
        <dbReference type="ARBA" id="ARBA00052218"/>
    </source>
</evidence>
<dbReference type="InterPro" id="IPR035985">
    <property type="entry name" value="Ubiquitin-activating_enz"/>
</dbReference>
<dbReference type="PROSITE" id="PS50206">
    <property type="entry name" value="RHODANESE_3"/>
    <property type="match status" value="1"/>
</dbReference>
<dbReference type="Gene3D" id="3.10.20.30">
    <property type="match status" value="1"/>
</dbReference>
<dbReference type="SUPFAM" id="SSF54285">
    <property type="entry name" value="MoaD/ThiS"/>
    <property type="match status" value="1"/>
</dbReference>
<dbReference type="GO" id="GO:0008146">
    <property type="term" value="F:sulfotransferase activity"/>
    <property type="evidence" value="ECO:0007669"/>
    <property type="project" value="TreeGrafter"/>
</dbReference>
<dbReference type="NCBIfam" id="NF004281">
    <property type="entry name" value="PRK05690.1"/>
    <property type="match status" value="1"/>
</dbReference>
<name>A0A7G5IIT0_9SPHN</name>
<sequence length="464" mass="48510">MPLVLIPTTLRPFAGGTAELAMPGSTIIQALDALTAAHPRLRDQIMDPANGLRSFVALFLNGQDVRMLDGVDTPVSPADTLELVPAIAGGDAPRSFATWRRELQSAVETMAPAAALAFLADGAVALDVRTAQEWGQGHLPSAVHADRGFLEQSIENLVPDRTAPILCYCQSGVRSLFAAQALAYLGYERVVSLDGGLQAWKAEGLAVELPPQLSDAQRRRYLRHLAIPGVGEKGQARLLAARVLLVGAGGLGCPAGLYLAAAGVGTLGICDADIVDPSNLQRQVLHRADGIGRLKTESARDALQALNPDVAVRLHSERLDEAAARAIFPDYDLIIDGTDNFAARYVINDVAVGLGLPVVHGSVYRFDGQVGVFGLPGGPCYRCLHPAPPPPELAPSCAEGGVLGVLPGVIGLLQATEALKLLLGLGAPLSGRALRFDALAGSFRELRHAADPHCAVCGPAARAA</sequence>
<dbReference type="InterPro" id="IPR000594">
    <property type="entry name" value="ThiF_NAD_FAD-bd"/>
</dbReference>
<dbReference type="InterPro" id="IPR001763">
    <property type="entry name" value="Rhodanese-like_dom"/>
</dbReference>
<evidence type="ECO:0000256" key="9">
    <source>
        <dbReference type="ARBA" id="ARBA00073635"/>
    </source>
</evidence>
<dbReference type="EC" id="2.7.7.80" evidence="8"/>
<dbReference type="KEGG" id="sand:H3309_01810"/>
<keyword evidence="3" id="KW-0547">Nucleotide-binding</keyword>
<evidence type="ECO:0000256" key="12">
    <source>
        <dbReference type="ARBA" id="ARBA00078531"/>
    </source>
</evidence>
<dbReference type="Pfam" id="PF02597">
    <property type="entry name" value="ThiS"/>
    <property type="match status" value="1"/>
</dbReference>
<dbReference type="CDD" id="cd00158">
    <property type="entry name" value="RHOD"/>
    <property type="match status" value="1"/>
</dbReference>
<evidence type="ECO:0000256" key="7">
    <source>
        <dbReference type="ARBA" id="ARBA00063809"/>
    </source>
</evidence>
<dbReference type="SUPFAM" id="SSF52821">
    <property type="entry name" value="Rhodanese/Cell cycle control phosphatase"/>
    <property type="match status" value="1"/>
</dbReference>
<dbReference type="GO" id="GO:0061605">
    <property type="term" value="F:molybdopterin-synthase adenylyltransferase activity"/>
    <property type="evidence" value="ECO:0007669"/>
    <property type="project" value="UniProtKB-EC"/>
</dbReference>
<evidence type="ECO:0000256" key="2">
    <source>
        <dbReference type="ARBA" id="ARBA00022679"/>
    </source>
</evidence>
<accession>A0A7G5IIT0</accession>
<evidence type="ECO:0000313" key="14">
    <source>
        <dbReference type="EMBL" id="QMW23272.1"/>
    </source>
</evidence>
<evidence type="ECO:0000256" key="11">
    <source>
        <dbReference type="ARBA" id="ARBA00075328"/>
    </source>
</evidence>
<keyword evidence="2 14" id="KW-0808">Transferase</keyword>
<keyword evidence="15" id="KW-1185">Reference proteome</keyword>
<dbReference type="PANTHER" id="PTHR10953:SF102">
    <property type="entry name" value="ADENYLYLTRANSFERASE AND SULFURTRANSFERASE MOCS3"/>
    <property type="match status" value="1"/>
</dbReference>
<dbReference type="InterPro" id="IPR045886">
    <property type="entry name" value="ThiF/MoeB/HesA"/>
</dbReference>
<protein>
    <recommendedName>
        <fullName evidence="9">Molybdopterin-synthase adenylyltransferase</fullName>
        <ecNumber evidence="8">2.7.7.80</ecNumber>
    </recommendedName>
    <alternativeName>
        <fullName evidence="12">MoaD protein adenylase</fullName>
    </alternativeName>
    <alternativeName>
        <fullName evidence="10">Molybdopterin-converting factor subunit 1 adenylase</fullName>
    </alternativeName>
    <alternativeName>
        <fullName evidence="11">Sulfur carrier protein MoaD adenylyltransferase</fullName>
    </alternativeName>
</protein>
<dbReference type="InterPro" id="IPR003749">
    <property type="entry name" value="ThiS/MoaD-like"/>
</dbReference>
<dbReference type="GO" id="GO:0005524">
    <property type="term" value="F:ATP binding"/>
    <property type="evidence" value="ECO:0007669"/>
    <property type="project" value="UniProtKB-KW"/>
</dbReference>
<comment type="catalytic activity">
    <reaction evidence="5">
        <text>[molybdopterin-synthase sulfur-carrier protein]-C-terminal Gly-Gly + ATP + H(+) = [molybdopterin-synthase sulfur-carrier protein]-C-terminal Gly-Gly-AMP + diphosphate</text>
        <dbReference type="Rhea" id="RHEA:43616"/>
        <dbReference type="Rhea" id="RHEA-COMP:12159"/>
        <dbReference type="Rhea" id="RHEA-COMP:12202"/>
        <dbReference type="ChEBI" id="CHEBI:15378"/>
        <dbReference type="ChEBI" id="CHEBI:30616"/>
        <dbReference type="ChEBI" id="CHEBI:33019"/>
        <dbReference type="ChEBI" id="CHEBI:90618"/>
        <dbReference type="ChEBI" id="CHEBI:90778"/>
        <dbReference type="EC" id="2.7.7.80"/>
    </reaction>
</comment>
<dbReference type="NCBIfam" id="NF006444">
    <property type="entry name" value="PRK08762.1"/>
    <property type="match status" value="1"/>
</dbReference>
<dbReference type="InterPro" id="IPR016155">
    <property type="entry name" value="Mopterin_synth/thiamin_S_b"/>
</dbReference>
<keyword evidence="14" id="KW-0548">Nucleotidyltransferase</keyword>
<dbReference type="GO" id="GO:0004792">
    <property type="term" value="F:thiosulfate-cyanide sulfurtransferase activity"/>
    <property type="evidence" value="ECO:0007669"/>
    <property type="project" value="TreeGrafter"/>
</dbReference>
<organism evidence="14 15">
    <name type="scientific">Sandaracinobacteroides saxicola</name>
    <dbReference type="NCBI Taxonomy" id="2759707"/>
    <lineage>
        <taxon>Bacteria</taxon>
        <taxon>Pseudomonadati</taxon>
        <taxon>Pseudomonadota</taxon>
        <taxon>Alphaproteobacteria</taxon>
        <taxon>Sphingomonadales</taxon>
        <taxon>Sphingosinicellaceae</taxon>
        <taxon>Sandaracinobacteroides</taxon>
    </lineage>
</organism>
<evidence type="ECO:0000256" key="4">
    <source>
        <dbReference type="ARBA" id="ARBA00022840"/>
    </source>
</evidence>
<dbReference type="PANTHER" id="PTHR10953">
    <property type="entry name" value="UBIQUITIN-ACTIVATING ENZYME E1"/>
    <property type="match status" value="1"/>
</dbReference>
<dbReference type="AlphaFoldDB" id="A0A7G5IIT0"/>
<dbReference type="SUPFAM" id="SSF69572">
    <property type="entry name" value="Activating enzymes of the ubiquitin-like proteins"/>
    <property type="match status" value="1"/>
</dbReference>
<feature type="domain" description="Rhodanese" evidence="13">
    <location>
        <begin position="119"/>
        <end position="209"/>
    </location>
</feature>
<dbReference type="FunFam" id="3.40.50.720:FF:000033">
    <property type="entry name" value="Adenylyltransferase and sulfurtransferase MOCS3"/>
    <property type="match status" value="1"/>
</dbReference>
<dbReference type="Pfam" id="PF00581">
    <property type="entry name" value="Rhodanese"/>
    <property type="match status" value="1"/>
</dbReference>
<evidence type="ECO:0000259" key="13">
    <source>
        <dbReference type="PROSITE" id="PS50206"/>
    </source>
</evidence>
<comment type="subunit">
    <text evidence="7">Homodimer. Forms a stable heterotetrameric complex of 2 MoeB and 2 MoaD during adenylation of MoaD.</text>
</comment>
<dbReference type="GO" id="GO:0008641">
    <property type="term" value="F:ubiquitin-like modifier activating enzyme activity"/>
    <property type="evidence" value="ECO:0007669"/>
    <property type="project" value="InterPro"/>
</dbReference>
<dbReference type="InterPro" id="IPR036873">
    <property type="entry name" value="Rhodanese-like_dom_sf"/>
</dbReference>
<evidence type="ECO:0000256" key="10">
    <source>
        <dbReference type="ARBA" id="ARBA00075110"/>
    </source>
</evidence>
<evidence type="ECO:0000256" key="8">
    <source>
        <dbReference type="ARBA" id="ARBA00066884"/>
    </source>
</evidence>
<evidence type="ECO:0000256" key="6">
    <source>
        <dbReference type="ARBA" id="ARBA00055169"/>
    </source>
</evidence>
<keyword evidence="4" id="KW-0067">ATP-binding</keyword>
<reference evidence="14 15" key="1">
    <citation type="submission" date="2020-07" db="EMBL/GenBank/DDBJ databases">
        <title>Complete genome sequence for Sandaracinobacter sp. M6.</title>
        <authorList>
            <person name="Tang Y."/>
            <person name="Liu Q."/>
            <person name="Guo Z."/>
            <person name="Lei P."/>
            <person name="Huang B."/>
        </authorList>
    </citation>
    <scope>NUCLEOTIDE SEQUENCE [LARGE SCALE GENOMIC DNA]</scope>
    <source>
        <strain evidence="14 15">M6</strain>
    </source>
</reference>
<dbReference type="Gene3D" id="3.40.50.720">
    <property type="entry name" value="NAD(P)-binding Rossmann-like Domain"/>
    <property type="match status" value="1"/>
</dbReference>
<dbReference type="Pfam" id="PF00899">
    <property type="entry name" value="ThiF"/>
    <property type="match status" value="1"/>
</dbReference>
<dbReference type="RefSeq" id="WP_182296976.1">
    <property type="nucleotide sequence ID" value="NZ_CP059851.1"/>
</dbReference>
<proteinExistence type="inferred from homology"/>
<comment type="similarity">
    <text evidence="1">Belongs to the HesA/MoeB/ThiF family.</text>
</comment>
<evidence type="ECO:0000313" key="15">
    <source>
        <dbReference type="Proteomes" id="UP000515292"/>
    </source>
</evidence>
<gene>
    <name evidence="14" type="primary">moeB</name>
    <name evidence="14" type="ORF">H3309_01810</name>
</gene>
<dbReference type="SMART" id="SM00450">
    <property type="entry name" value="RHOD"/>
    <property type="match status" value="1"/>
</dbReference>
<dbReference type="EMBL" id="CP059851">
    <property type="protein sequence ID" value="QMW23272.1"/>
    <property type="molecule type" value="Genomic_DNA"/>
</dbReference>
<evidence type="ECO:0000256" key="1">
    <source>
        <dbReference type="ARBA" id="ARBA00009919"/>
    </source>
</evidence>
<dbReference type="InterPro" id="IPR012675">
    <property type="entry name" value="Beta-grasp_dom_sf"/>
</dbReference>